<dbReference type="CDD" id="cd06550">
    <property type="entry name" value="TM_ABC_iron-siderophores_like"/>
    <property type="match status" value="1"/>
</dbReference>
<evidence type="ECO:0000256" key="4">
    <source>
        <dbReference type="ARBA" id="ARBA00022475"/>
    </source>
</evidence>
<keyword evidence="4" id="KW-1003">Cell membrane</keyword>
<comment type="subcellular location">
    <subcellularLocation>
        <location evidence="1">Cell membrane</location>
        <topology evidence="1">Multi-pass membrane protein</topology>
    </subcellularLocation>
</comment>
<feature type="transmembrane region" description="Helical" evidence="8">
    <location>
        <begin position="180"/>
        <end position="200"/>
    </location>
</feature>
<feature type="transmembrane region" description="Helical" evidence="8">
    <location>
        <begin position="107"/>
        <end position="128"/>
    </location>
</feature>
<evidence type="ECO:0000313" key="10">
    <source>
        <dbReference type="Proteomes" id="UP000287330"/>
    </source>
</evidence>
<evidence type="ECO:0000256" key="7">
    <source>
        <dbReference type="ARBA" id="ARBA00023136"/>
    </source>
</evidence>
<dbReference type="InterPro" id="IPR037294">
    <property type="entry name" value="ABC_BtuC-like"/>
</dbReference>
<dbReference type="GO" id="GO:0033214">
    <property type="term" value="P:siderophore-iron import into cell"/>
    <property type="evidence" value="ECO:0007669"/>
    <property type="project" value="TreeGrafter"/>
</dbReference>
<evidence type="ECO:0000256" key="3">
    <source>
        <dbReference type="ARBA" id="ARBA00022448"/>
    </source>
</evidence>
<name>A0A432XWW9_9GAMM</name>
<evidence type="ECO:0000256" key="6">
    <source>
        <dbReference type="ARBA" id="ARBA00022989"/>
    </source>
</evidence>
<evidence type="ECO:0000256" key="2">
    <source>
        <dbReference type="ARBA" id="ARBA00007935"/>
    </source>
</evidence>
<evidence type="ECO:0000256" key="8">
    <source>
        <dbReference type="SAM" id="Phobius"/>
    </source>
</evidence>
<dbReference type="PANTHER" id="PTHR30472:SF25">
    <property type="entry name" value="ABC TRANSPORTER PERMEASE PROTEIN MJ0876-RELATED"/>
    <property type="match status" value="1"/>
</dbReference>
<keyword evidence="3" id="KW-0813">Transport</keyword>
<accession>A0A432XWW9</accession>
<protein>
    <submittedName>
        <fullName evidence="9">ABC transporter permease</fullName>
    </submittedName>
</protein>
<gene>
    <name evidence="9" type="ORF">CWE25_08300</name>
</gene>
<evidence type="ECO:0000256" key="1">
    <source>
        <dbReference type="ARBA" id="ARBA00004651"/>
    </source>
</evidence>
<dbReference type="GO" id="GO:0022857">
    <property type="term" value="F:transmembrane transporter activity"/>
    <property type="evidence" value="ECO:0007669"/>
    <property type="project" value="InterPro"/>
</dbReference>
<keyword evidence="6 8" id="KW-1133">Transmembrane helix</keyword>
<dbReference type="Proteomes" id="UP000287330">
    <property type="component" value="Unassembled WGS sequence"/>
</dbReference>
<keyword evidence="5 8" id="KW-0812">Transmembrane</keyword>
<feature type="transmembrane region" description="Helical" evidence="8">
    <location>
        <begin position="299"/>
        <end position="316"/>
    </location>
</feature>
<comment type="similarity">
    <text evidence="2">Belongs to the binding-protein-dependent transport system permease family. FecCD subfamily.</text>
</comment>
<keyword evidence="10" id="KW-1185">Reference proteome</keyword>
<evidence type="ECO:0000313" key="9">
    <source>
        <dbReference type="EMBL" id="RUO53220.1"/>
    </source>
</evidence>
<feature type="transmembrane region" description="Helical" evidence="8">
    <location>
        <begin position="53"/>
        <end position="73"/>
    </location>
</feature>
<feature type="transmembrane region" description="Helical" evidence="8">
    <location>
        <begin position="80"/>
        <end position="101"/>
    </location>
</feature>
<reference evidence="10" key="1">
    <citation type="journal article" date="2018" name="Front. Microbiol.">
        <title>Genome-Based Analysis Reveals the Taxonomy and Diversity of the Family Idiomarinaceae.</title>
        <authorList>
            <person name="Liu Y."/>
            <person name="Lai Q."/>
            <person name="Shao Z."/>
        </authorList>
    </citation>
    <scope>NUCLEOTIDE SEQUENCE [LARGE SCALE GENOMIC DNA]</scope>
    <source>
        <strain evidence="10">F23</strain>
    </source>
</reference>
<dbReference type="RefSeq" id="WP_110574723.1">
    <property type="nucleotide sequence ID" value="NZ_PIPV01000006.1"/>
</dbReference>
<dbReference type="PANTHER" id="PTHR30472">
    <property type="entry name" value="FERRIC ENTEROBACTIN TRANSPORT SYSTEM PERMEASE PROTEIN"/>
    <property type="match status" value="1"/>
</dbReference>
<comment type="caution">
    <text evidence="9">The sequence shown here is derived from an EMBL/GenBank/DDBJ whole genome shotgun (WGS) entry which is preliminary data.</text>
</comment>
<dbReference type="AlphaFoldDB" id="A0A432XWW9"/>
<dbReference type="SUPFAM" id="SSF81345">
    <property type="entry name" value="ABC transporter involved in vitamin B12 uptake, BtuC"/>
    <property type="match status" value="1"/>
</dbReference>
<sequence>MKLSSRQCIFSLVILFVGLSALQLTVAETPLNWWSPNALEQNIIWDIRIPRTVLTWVIAIALGFAGAVMQLLLRNPLAEPGITGVSGCAALVTIACLYFGWLPAYSFGLPALALVGGLTGVGLLMLLAGERASPTRVILAGVAIATMSSAGMGLLLYLAPNPFAFQEWAFWHMGSLANKSWHSVLLALPGVALAVPLIWFGRRFLYALTLSEETVETMGFNVARYRNLMLLAVALLTTASVVAAGVIGFVGLLAPHAVRLLGFNHPKYVLWLSPLTSVLLLVSFDTLAQLVSTARELPVGVLAALVGAPLLIVLLMRERGRHA</sequence>
<dbReference type="OrthoDB" id="9055647at2"/>
<dbReference type="InterPro" id="IPR000522">
    <property type="entry name" value="ABC_transptr_permease_BtuC"/>
</dbReference>
<dbReference type="Gene3D" id="1.10.3470.10">
    <property type="entry name" value="ABC transporter involved in vitamin B12 uptake, BtuC"/>
    <property type="match status" value="1"/>
</dbReference>
<proteinExistence type="inferred from homology"/>
<feature type="transmembrane region" description="Helical" evidence="8">
    <location>
        <begin position="268"/>
        <end position="287"/>
    </location>
</feature>
<feature type="transmembrane region" description="Helical" evidence="8">
    <location>
        <begin position="228"/>
        <end position="256"/>
    </location>
</feature>
<feature type="transmembrane region" description="Helical" evidence="8">
    <location>
        <begin position="137"/>
        <end position="160"/>
    </location>
</feature>
<organism evidence="9 10">
    <name type="scientific">Idiomarina fontislapidosi</name>
    <dbReference type="NCBI Taxonomy" id="263723"/>
    <lineage>
        <taxon>Bacteria</taxon>
        <taxon>Pseudomonadati</taxon>
        <taxon>Pseudomonadota</taxon>
        <taxon>Gammaproteobacteria</taxon>
        <taxon>Alteromonadales</taxon>
        <taxon>Idiomarinaceae</taxon>
        <taxon>Idiomarina</taxon>
    </lineage>
</organism>
<dbReference type="EMBL" id="PIPV01000006">
    <property type="protein sequence ID" value="RUO53220.1"/>
    <property type="molecule type" value="Genomic_DNA"/>
</dbReference>
<evidence type="ECO:0000256" key="5">
    <source>
        <dbReference type="ARBA" id="ARBA00022692"/>
    </source>
</evidence>
<dbReference type="Pfam" id="PF01032">
    <property type="entry name" value="FecCD"/>
    <property type="match status" value="1"/>
</dbReference>
<dbReference type="GO" id="GO:0005886">
    <property type="term" value="C:plasma membrane"/>
    <property type="evidence" value="ECO:0007669"/>
    <property type="project" value="UniProtKB-SubCell"/>
</dbReference>
<keyword evidence="7 8" id="KW-0472">Membrane</keyword>